<feature type="compositionally biased region" description="Basic and acidic residues" evidence="1">
    <location>
        <begin position="180"/>
        <end position="220"/>
    </location>
</feature>
<dbReference type="InterPro" id="IPR036680">
    <property type="entry name" value="SPOR-like_sf"/>
</dbReference>
<reference evidence="4 5" key="1">
    <citation type="journal article" date="2013" name="Genome Announc.">
        <title>Genome Sequence of Campylobacter showae UNSWCD, Isolated from a Patient with Crohn's Disease.</title>
        <authorList>
            <person name="Tay A.P."/>
            <person name="Kaakoush N.O."/>
            <person name="Deshpande N.P."/>
            <person name="Chen Z."/>
            <person name="Mitchell H."/>
            <person name="Wilkins M.R."/>
        </authorList>
    </citation>
    <scope>NUCLEOTIDE SEQUENCE [LARGE SCALE GENOMIC DNA]</scope>
    <source>
        <strain evidence="4 5">CSUNSWCD</strain>
    </source>
</reference>
<dbReference type="SUPFAM" id="SSF110997">
    <property type="entry name" value="Sporulation related repeat"/>
    <property type="match status" value="1"/>
</dbReference>
<feature type="compositionally biased region" description="Polar residues" evidence="1">
    <location>
        <begin position="169"/>
        <end position="179"/>
    </location>
</feature>
<feature type="compositionally biased region" description="Polar residues" evidence="1">
    <location>
        <begin position="71"/>
        <end position="81"/>
    </location>
</feature>
<dbReference type="Proteomes" id="UP000011939">
    <property type="component" value="Unassembled WGS sequence"/>
</dbReference>
<dbReference type="PATRIC" id="fig|1244083.3.peg.566"/>
<dbReference type="OrthoDB" id="5339510at2"/>
<evidence type="ECO:0000313" key="4">
    <source>
        <dbReference type="EMBL" id="EKU11868.1"/>
    </source>
</evidence>
<feature type="region of interest" description="Disordered" evidence="1">
    <location>
        <begin position="141"/>
        <end position="237"/>
    </location>
</feature>
<dbReference type="EMBL" id="AMZQ01000002">
    <property type="protein sequence ID" value="EKU11868.1"/>
    <property type="molecule type" value="Genomic_DNA"/>
</dbReference>
<feature type="transmembrane region" description="Helical" evidence="2">
    <location>
        <begin position="25"/>
        <end position="46"/>
    </location>
</feature>
<evidence type="ECO:0000256" key="1">
    <source>
        <dbReference type="SAM" id="MobiDB-lite"/>
    </source>
</evidence>
<dbReference type="PANTHER" id="PTHR38687">
    <property type="entry name" value="CELL DIVISION PROTEIN DEDD-RELATED"/>
    <property type="match status" value="1"/>
</dbReference>
<dbReference type="GO" id="GO:0032153">
    <property type="term" value="C:cell division site"/>
    <property type="evidence" value="ECO:0007669"/>
    <property type="project" value="TreeGrafter"/>
</dbReference>
<dbReference type="eggNOG" id="COG3147">
    <property type="taxonomic scope" value="Bacteria"/>
</dbReference>
<sequence length="313" mass="34394">MEYNELRDIMLDNNEDKKSRNIKRILILVAVFVIIFLAVLIVMKFLNSTETSDQVAQTDSRMVLPPEPDNTRSIPQQVNVPTTPPSEPTPQIAESNVPPVAPPPASEPQAQQPNPAFEQVPIVPENKGQDSFEDMVKALKEKEDKKQQDASMAAPAPTEPSTIHGALKQNDTPSTQPSEQKAEPKQHVNVVKQKEPKQEKVTKQPKNDATKDKQAKEKTAKQKPVKQAPAASGGDAHSGSYVQVFAVKHFNEKAPELGKLKAAGYAYKLYRTNVNGNEIIKVLVGPYSGEQLKSELAKIKQSAAPNAFIVNIK</sequence>
<name>M5ISK4_9BACT</name>
<proteinExistence type="predicted"/>
<gene>
    <name evidence="4" type="ORF">CSUNSWCD_1192</name>
</gene>
<dbReference type="GO" id="GO:0042834">
    <property type="term" value="F:peptidoglycan binding"/>
    <property type="evidence" value="ECO:0007669"/>
    <property type="project" value="InterPro"/>
</dbReference>
<evidence type="ECO:0000313" key="5">
    <source>
        <dbReference type="Proteomes" id="UP000011939"/>
    </source>
</evidence>
<dbReference type="PANTHER" id="PTHR38687:SF1">
    <property type="entry name" value="CELL DIVISION PROTEIN DEDD"/>
    <property type="match status" value="1"/>
</dbReference>
<protein>
    <submittedName>
        <fullName evidence="4">Membrane protein</fullName>
    </submittedName>
</protein>
<evidence type="ECO:0000256" key="2">
    <source>
        <dbReference type="SAM" id="Phobius"/>
    </source>
</evidence>
<keyword evidence="2" id="KW-1133">Transmembrane helix</keyword>
<feature type="domain" description="SPOR" evidence="3">
    <location>
        <begin position="241"/>
        <end position="310"/>
    </location>
</feature>
<evidence type="ECO:0000259" key="3">
    <source>
        <dbReference type="Pfam" id="PF05036"/>
    </source>
</evidence>
<dbReference type="AlphaFoldDB" id="M5ISK4"/>
<dbReference type="InterPro" id="IPR052521">
    <property type="entry name" value="Cell_div_SPOR-domain"/>
</dbReference>
<keyword evidence="2" id="KW-0472">Membrane</keyword>
<dbReference type="STRING" id="1244083.CSUNSWCD_1192"/>
<dbReference type="InterPro" id="IPR007730">
    <property type="entry name" value="SPOR-like_dom"/>
</dbReference>
<dbReference type="RefSeq" id="WP_009493459.1">
    <property type="nucleotide sequence ID" value="NZ_AMZQ01000002.1"/>
</dbReference>
<accession>M5ISK4</accession>
<dbReference type="GO" id="GO:0030428">
    <property type="term" value="C:cell septum"/>
    <property type="evidence" value="ECO:0007669"/>
    <property type="project" value="TreeGrafter"/>
</dbReference>
<dbReference type="Pfam" id="PF05036">
    <property type="entry name" value="SPOR"/>
    <property type="match status" value="1"/>
</dbReference>
<comment type="caution">
    <text evidence="4">The sequence shown here is derived from an EMBL/GenBank/DDBJ whole genome shotgun (WGS) entry which is preliminary data.</text>
</comment>
<dbReference type="GO" id="GO:0032506">
    <property type="term" value="P:cytokinetic process"/>
    <property type="evidence" value="ECO:0007669"/>
    <property type="project" value="TreeGrafter"/>
</dbReference>
<organism evidence="4 5">
    <name type="scientific">Campylobacter showae CSUNSWCD</name>
    <dbReference type="NCBI Taxonomy" id="1244083"/>
    <lineage>
        <taxon>Bacteria</taxon>
        <taxon>Pseudomonadati</taxon>
        <taxon>Campylobacterota</taxon>
        <taxon>Epsilonproteobacteria</taxon>
        <taxon>Campylobacterales</taxon>
        <taxon>Campylobacteraceae</taxon>
        <taxon>Campylobacter</taxon>
    </lineage>
</organism>
<feature type="region of interest" description="Disordered" evidence="1">
    <location>
        <begin position="52"/>
        <end position="113"/>
    </location>
</feature>
<keyword evidence="2" id="KW-0812">Transmembrane</keyword>